<organism evidence="1 2">
    <name type="scientific">Roseibium album</name>
    <dbReference type="NCBI Taxonomy" id="311410"/>
    <lineage>
        <taxon>Bacteria</taxon>
        <taxon>Pseudomonadati</taxon>
        <taxon>Pseudomonadota</taxon>
        <taxon>Alphaproteobacteria</taxon>
        <taxon>Hyphomicrobiales</taxon>
        <taxon>Stappiaceae</taxon>
        <taxon>Roseibium</taxon>
    </lineage>
</organism>
<dbReference type="EMBL" id="CXWC01000012">
    <property type="protein sequence ID" value="CTQ75271.1"/>
    <property type="molecule type" value="Genomic_DNA"/>
</dbReference>
<sequence length="179" mass="19621">MLLTAGNHDLERQSVRIDYLVDFGRRPSARTSKAFAGAILDATCVLMCSDYRVVDNLHLGIVPMRDGRQETDQNARGTPSHEAIAAGGVGTVALRQITPRCSRSRYPGNAVQGAPVIYTRDALRFATKDWCYQPPFGVGEGVSPVQGSFSELESRRDTKRQCLPCPQTLRRGPLGRTTT</sequence>
<evidence type="ECO:0000313" key="2">
    <source>
        <dbReference type="Proteomes" id="UP000049983"/>
    </source>
</evidence>
<dbReference type="AlphaFoldDB" id="A0A0M7AL49"/>
<accession>A0A0M7AL49</accession>
<keyword evidence="2" id="KW-1185">Reference proteome</keyword>
<protein>
    <submittedName>
        <fullName evidence="1">Uncharacterized protein</fullName>
    </submittedName>
</protein>
<name>A0A0M7AL49_9HYPH</name>
<dbReference type="Proteomes" id="UP000049983">
    <property type="component" value="Unassembled WGS sequence"/>
</dbReference>
<evidence type="ECO:0000313" key="1">
    <source>
        <dbReference type="EMBL" id="CTQ75271.1"/>
    </source>
</evidence>
<gene>
    <name evidence="1" type="ORF">LA5096_04296</name>
</gene>
<reference evidence="2" key="1">
    <citation type="submission" date="2015-07" db="EMBL/GenBank/DDBJ databases">
        <authorList>
            <person name="Rodrigo-Torres Lidia"/>
            <person name="Arahal R.David."/>
        </authorList>
    </citation>
    <scope>NUCLEOTIDE SEQUENCE [LARGE SCALE GENOMIC DNA]</scope>
    <source>
        <strain evidence="2">CECT 5096</strain>
    </source>
</reference>
<proteinExistence type="predicted"/>